<dbReference type="Proteomes" id="UP001597045">
    <property type="component" value="Unassembled WGS sequence"/>
</dbReference>
<gene>
    <name evidence="1" type="ORF">ACFQ1S_05335</name>
</gene>
<proteinExistence type="predicted"/>
<keyword evidence="2" id="KW-1185">Reference proteome</keyword>
<name>A0ABW3M6U6_9PSEU</name>
<sequence>MDEAYLYRDHGRAEIHRWARELRFFRFVRAYGGHNNDGDQLLVALTDFVEGLPVYAYEQNGRVLLSMSDGYDVTEAVVQAAKNVEMALDPSKVIDPPQNDDHCVCPDFYPEIWKTPRGEGFSPHRKYQTPAVCLMKSRLAATLA</sequence>
<reference evidence="2" key="1">
    <citation type="journal article" date="2019" name="Int. J. Syst. Evol. Microbiol.">
        <title>The Global Catalogue of Microorganisms (GCM) 10K type strain sequencing project: providing services to taxonomists for standard genome sequencing and annotation.</title>
        <authorList>
            <consortium name="The Broad Institute Genomics Platform"/>
            <consortium name="The Broad Institute Genome Sequencing Center for Infectious Disease"/>
            <person name="Wu L."/>
            <person name="Ma J."/>
        </authorList>
    </citation>
    <scope>NUCLEOTIDE SEQUENCE [LARGE SCALE GENOMIC DNA]</scope>
    <source>
        <strain evidence="2">JCM 31486</strain>
    </source>
</reference>
<accession>A0ABW3M6U6</accession>
<evidence type="ECO:0000313" key="1">
    <source>
        <dbReference type="EMBL" id="MFD1045054.1"/>
    </source>
</evidence>
<dbReference type="EMBL" id="JBHTIS010000193">
    <property type="protein sequence ID" value="MFD1045054.1"/>
    <property type="molecule type" value="Genomic_DNA"/>
</dbReference>
<protein>
    <submittedName>
        <fullName evidence="1">Uncharacterized protein</fullName>
    </submittedName>
</protein>
<evidence type="ECO:0000313" key="2">
    <source>
        <dbReference type="Proteomes" id="UP001597045"/>
    </source>
</evidence>
<organism evidence="1 2">
    <name type="scientific">Kibdelosporangium lantanae</name>
    <dbReference type="NCBI Taxonomy" id="1497396"/>
    <lineage>
        <taxon>Bacteria</taxon>
        <taxon>Bacillati</taxon>
        <taxon>Actinomycetota</taxon>
        <taxon>Actinomycetes</taxon>
        <taxon>Pseudonocardiales</taxon>
        <taxon>Pseudonocardiaceae</taxon>
        <taxon>Kibdelosporangium</taxon>
    </lineage>
</organism>
<comment type="caution">
    <text evidence="1">The sequence shown here is derived from an EMBL/GenBank/DDBJ whole genome shotgun (WGS) entry which is preliminary data.</text>
</comment>